<evidence type="ECO:0000256" key="7">
    <source>
        <dbReference type="ARBA" id="ARBA00023224"/>
    </source>
</evidence>
<evidence type="ECO:0000259" key="13">
    <source>
        <dbReference type="PROSITE" id="PS50885"/>
    </source>
</evidence>
<evidence type="ECO:0000256" key="4">
    <source>
        <dbReference type="ARBA" id="ARBA00022692"/>
    </source>
</evidence>
<dbReference type="PANTHER" id="PTHR32089:SF112">
    <property type="entry name" value="LYSOZYME-LIKE PROTEIN-RELATED"/>
    <property type="match status" value="1"/>
</dbReference>
<dbReference type="SMART" id="SM00283">
    <property type="entry name" value="MA"/>
    <property type="match status" value="1"/>
</dbReference>
<evidence type="ECO:0000256" key="11">
    <source>
        <dbReference type="SAM" id="Phobius"/>
    </source>
</evidence>
<name>A0ABT4D0Y9_9CLOT</name>
<dbReference type="RefSeq" id="WP_268041227.1">
    <property type="nucleotide sequence ID" value="NZ_JAPQER010000004.1"/>
</dbReference>
<comment type="similarity">
    <text evidence="8">Belongs to the methyl-accepting chemotaxis (MCP) protein family.</text>
</comment>
<keyword evidence="4 11" id="KW-0812">Transmembrane</keyword>
<dbReference type="Pfam" id="PF00672">
    <property type="entry name" value="HAMP"/>
    <property type="match status" value="1"/>
</dbReference>
<evidence type="ECO:0000256" key="5">
    <source>
        <dbReference type="ARBA" id="ARBA00022989"/>
    </source>
</evidence>
<feature type="coiled-coil region" evidence="10">
    <location>
        <begin position="407"/>
        <end position="441"/>
    </location>
</feature>
<evidence type="ECO:0000256" key="2">
    <source>
        <dbReference type="ARBA" id="ARBA00022475"/>
    </source>
</evidence>
<dbReference type="Pfam" id="PF00015">
    <property type="entry name" value="MCPsignal"/>
    <property type="match status" value="1"/>
</dbReference>
<dbReference type="CDD" id="cd12912">
    <property type="entry name" value="PDC2_MCP_like"/>
    <property type="match status" value="1"/>
</dbReference>
<dbReference type="Gene3D" id="3.30.450.20">
    <property type="entry name" value="PAS domain"/>
    <property type="match status" value="1"/>
</dbReference>
<gene>
    <name evidence="14" type="ORF">OW763_11180</name>
</gene>
<organism evidence="14 15">
    <name type="scientific">Clostridium aestuarii</name>
    <dbReference type="NCBI Taxonomy" id="338193"/>
    <lineage>
        <taxon>Bacteria</taxon>
        <taxon>Bacillati</taxon>
        <taxon>Bacillota</taxon>
        <taxon>Clostridia</taxon>
        <taxon>Eubacteriales</taxon>
        <taxon>Clostridiaceae</taxon>
        <taxon>Clostridium</taxon>
    </lineage>
</organism>
<accession>A0ABT4D0Y9</accession>
<keyword evidence="10" id="KW-0175">Coiled coil</keyword>
<dbReference type="PROSITE" id="PS50885">
    <property type="entry name" value="HAMP"/>
    <property type="match status" value="1"/>
</dbReference>
<feature type="coiled-coil region" evidence="10">
    <location>
        <begin position="337"/>
        <end position="364"/>
    </location>
</feature>
<dbReference type="InterPro" id="IPR004089">
    <property type="entry name" value="MCPsignal_dom"/>
</dbReference>
<keyword evidence="15" id="KW-1185">Reference proteome</keyword>
<dbReference type="SUPFAM" id="SSF58104">
    <property type="entry name" value="Methyl-accepting chemotaxis protein (MCP) signaling domain"/>
    <property type="match status" value="1"/>
</dbReference>
<keyword evidence="6 11" id="KW-0472">Membrane</keyword>
<feature type="domain" description="Methyl-accepting transducer" evidence="12">
    <location>
        <begin position="378"/>
        <end position="635"/>
    </location>
</feature>
<keyword evidence="5 11" id="KW-1133">Transmembrane helix</keyword>
<reference evidence="14" key="1">
    <citation type="submission" date="2022-12" db="EMBL/GenBank/DDBJ databases">
        <authorList>
            <person name="Wang J."/>
        </authorList>
    </citation>
    <scope>NUCLEOTIDE SEQUENCE</scope>
    <source>
        <strain evidence="14">HY-45-18</strain>
    </source>
</reference>
<sequence length="665" mass="73836">MKLKSKFIAMFIAFALIPITIAGVLIYFTSKNTSVKVAYKNLENQTISCKESVKNTIGFIKKSGIQVSQEKLIKDYLLINETNQQDKGKLKTVKNQFNDIMENYIILDNIELVDEKGTILVDASGKLTGLDLSEMDYFKKVKKINKPYITSPMKSFTSDVPIILTLEPVLNNDEVKGYIIQVVNLKLLADEYLSNIKIGDTGYIYVTDKDGTMIIHPKQEELMKKNLLKIDIGQKIIDTKNGTEIYRYSGTEKLISYDTDEEFGWKYIANVPVNEFMKVNKAIIHILLIIMVLSLIAAVVISVLISRNISKPIVKASENMDKIAEGDFTNKIEIKGKDEAAVMAQKLNSTLAQLRNAISGIKNSSSSVNEIAKSLASTSEEMTSASSEVATAVQEVARGASSQANNLMEVVNLFDKFNEELENIRNKIKNVNSGAENTKEKAIYGKKQIDSLMVYIKNVQTSVTKTIEKINNLSQSISKIGNITDVINKISEQTNLLALNANIEAARAGEHGKGFAVVGEEVRKLAEQTQNSSQEILELVKEVVKEMKEVQVDSNDVDVLVREQVSMANNTNVSFDNILEAVKDMEPLVKETNETVDEVIESKNVITNKIQSVSAVSEEVSASSEEIAASSEQMNASSEDVANFAVRIEEEINELVEKVNKFKVE</sequence>
<dbReference type="InterPro" id="IPR033479">
    <property type="entry name" value="dCache_1"/>
</dbReference>
<evidence type="ECO:0000259" key="12">
    <source>
        <dbReference type="PROSITE" id="PS50111"/>
    </source>
</evidence>
<evidence type="ECO:0000313" key="15">
    <source>
        <dbReference type="Proteomes" id="UP001078443"/>
    </source>
</evidence>
<evidence type="ECO:0000313" key="14">
    <source>
        <dbReference type="EMBL" id="MCY6484904.1"/>
    </source>
</evidence>
<dbReference type="CDD" id="cd06225">
    <property type="entry name" value="HAMP"/>
    <property type="match status" value="1"/>
</dbReference>
<evidence type="ECO:0000256" key="10">
    <source>
        <dbReference type="SAM" id="Coils"/>
    </source>
</evidence>
<evidence type="ECO:0000256" key="6">
    <source>
        <dbReference type="ARBA" id="ARBA00023136"/>
    </source>
</evidence>
<dbReference type="Gene3D" id="1.10.287.950">
    <property type="entry name" value="Methyl-accepting chemotaxis protein"/>
    <property type="match status" value="1"/>
</dbReference>
<feature type="transmembrane region" description="Helical" evidence="11">
    <location>
        <begin position="282"/>
        <end position="305"/>
    </location>
</feature>
<dbReference type="Gene3D" id="6.10.340.10">
    <property type="match status" value="1"/>
</dbReference>
<keyword evidence="2" id="KW-1003">Cell membrane</keyword>
<proteinExistence type="inferred from homology"/>
<dbReference type="Proteomes" id="UP001078443">
    <property type="component" value="Unassembled WGS sequence"/>
</dbReference>
<dbReference type="SMART" id="SM00304">
    <property type="entry name" value="HAMP"/>
    <property type="match status" value="1"/>
</dbReference>
<evidence type="ECO:0000256" key="1">
    <source>
        <dbReference type="ARBA" id="ARBA00004651"/>
    </source>
</evidence>
<dbReference type="Pfam" id="PF02743">
    <property type="entry name" value="dCache_1"/>
    <property type="match status" value="1"/>
</dbReference>
<dbReference type="PROSITE" id="PS50111">
    <property type="entry name" value="CHEMOTAXIS_TRANSDUC_2"/>
    <property type="match status" value="1"/>
</dbReference>
<comment type="subcellular location">
    <subcellularLocation>
        <location evidence="1">Cell membrane</location>
        <topology evidence="1">Multi-pass membrane protein</topology>
    </subcellularLocation>
</comment>
<dbReference type="PANTHER" id="PTHR32089">
    <property type="entry name" value="METHYL-ACCEPTING CHEMOTAXIS PROTEIN MCPB"/>
    <property type="match status" value="1"/>
</dbReference>
<dbReference type="InterPro" id="IPR003660">
    <property type="entry name" value="HAMP_dom"/>
</dbReference>
<evidence type="ECO:0000256" key="8">
    <source>
        <dbReference type="ARBA" id="ARBA00029447"/>
    </source>
</evidence>
<keyword evidence="7 9" id="KW-0807">Transducer</keyword>
<comment type="caution">
    <text evidence="14">The sequence shown here is derived from an EMBL/GenBank/DDBJ whole genome shotgun (WGS) entry which is preliminary data.</text>
</comment>
<dbReference type="EMBL" id="JAPQER010000004">
    <property type="protein sequence ID" value="MCY6484904.1"/>
    <property type="molecule type" value="Genomic_DNA"/>
</dbReference>
<evidence type="ECO:0000256" key="3">
    <source>
        <dbReference type="ARBA" id="ARBA00022500"/>
    </source>
</evidence>
<feature type="transmembrane region" description="Helical" evidence="11">
    <location>
        <begin position="7"/>
        <end position="28"/>
    </location>
</feature>
<feature type="domain" description="HAMP" evidence="13">
    <location>
        <begin position="307"/>
        <end position="359"/>
    </location>
</feature>
<keyword evidence="3" id="KW-0145">Chemotaxis</keyword>
<protein>
    <submittedName>
        <fullName evidence="14">Methyl-accepting chemotaxis protein</fullName>
    </submittedName>
</protein>
<evidence type="ECO:0000256" key="9">
    <source>
        <dbReference type="PROSITE-ProRule" id="PRU00284"/>
    </source>
</evidence>